<dbReference type="InterPro" id="IPR003737">
    <property type="entry name" value="GlcNAc_PI_deacetylase-related"/>
</dbReference>
<dbReference type="EMBL" id="JBHSQV010000035">
    <property type="protein sequence ID" value="MFC5986084.1"/>
    <property type="molecule type" value="Genomic_DNA"/>
</dbReference>
<protein>
    <submittedName>
        <fullName evidence="1">Bacillithiol biosynthesis deacetylase BshB1</fullName>
    </submittedName>
</protein>
<name>A0ABW1ILZ3_9BACL</name>
<sequence length="230" mass="26457">MSETYDLLVFAAHPDDAEIGMGGTIAKYTDAGHKVAICDLTLAEMSSNGTVEIRQKEAARASEVLKLADRINLRLPDRGLTGSEEQIRAMVQVIRRYRPRLVFAPYWKDRHPDHISCSQMSDQAVFNAKLRNYAPEWPAWTVEQHYYYFINDTDEPNFLIDVSQYHDKKMESLAAYRSQFMKLDVDSVATPLTEGYLERVKARDYLAGQRVRTLYAEGFVSRQPLLLNWI</sequence>
<gene>
    <name evidence="1" type="primary">bshB1</name>
    <name evidence="1" type="ORF">ACFPXP_06520</name>
</gene>
<evidence type="ECO:0000313" key="1">
    <source>
        <dbReference type="EMBL" id="MFC5986084.1"/>
    </source>
</evidence>
<reference evidence="2" key="1">
    <citation type="journal article" date="2019" name="Int. J. Syst. Evol. Microbiol.">
        <title>The Global Catalogue of Microorganisms (GCM) 10K type strain sequencing project: providing services to taxonomists for standard genome sequencing and annotation.</title>
        <authorList>
            <consortium name="The Broad Institute Genomics Platform"/>
            <consortium name="The Broad Institute Genome Sequencing Center for Infectious Disease"/>
            <person name="Wu L."/>
            <person name="Ma J."/>
        </authorList>
    </citation>
    <scope>NUCLEOTIDE SEQUENCE [LARGE SCALE GENOMIC DNA]</scope>
    <source>
        <strain evidence="2">CCM 8749</strain>
    </source>
</reference>
<accession>A0ABW1ILZ3</accession>
<dbReference type="SUPFAM" id="SSF102588">
    <property type="entry name" value="LmbE-like"/>
    <property type="match status" value="1"/>
</dbReference>
<keyword evidence="2" id="KW-1185">Reference proteome</keyword>
<proteinExistence type="predicted"/>
<dbReference type="InterPro" id="IPR024078">
    <property type="entry name" value="LmbE-like_dom_sf"/>
</dbReference>
<evidence type="ECO:0000313" key="2">
    <source>
        <dbReference type="Proteomes" id="UP001596250"/>
    </source>
</evidence>
<dbReference type="RefSeq" id="WP_379893408.1">
    <property type="nucleotide sequence ID" value="NZ_CBCSCT010000004.1"/>
</dbReference>
<dbReference type="Gene3D" id="3.40.50.10320">
    <property type="entry name" value="LmbE-like"/>
    <property type="match status" value="1"/>
</dbReference>
<dbReference type="Proteomes" id="UP001596250">
    <property type="component" value="Unassembled WGS sequence"/>
</dbReference>
<dbReference type="InterPro" id="IPR023842">
    <property type="entry name" value="Bacillithiol_biosynth_BshB1"/>
</dbReference>
<organism evidence="1 2">
    <name type="scientific">Marinicrinis lubricantis</name>
    <dbReference type="NCBI Taxonomy" id="2086470"/>
    <lineage>
        <taxon>Bacteria</taxon>
        <taxon>Bacillati</taxon>
        <taxon>Bacillota</taxon>
        <taxon>Bacilli</taxon>
        <taxon>Bacillales</taxon>
        <taxon>Paenibacillaceae</taxon>
    </lineage>
</organism>
<comment type="caution">
    <text evidence="1">The sequence shown here is derived from an EMBL/GenBank/DDBJ whole genome shotgun (WGS) entry which is preliminary data.</text>
</comment>
<dbReference type="NCBIfam" id="TIGR04001">
    <property type="entry name" value="thiol_BshB1"/>
    <property type="match status" value="1"/>
</dbReference>
<dbReference type="Pfam" id="PF02585">
    <property type="entry name" value="PIG-L"/>
    <property type="match status" value="1"/>
</dbReference>
<dbReference type="PANTHER" id="PTHR12993">
    <property type="entry name" value="N-ACETYLGLUCOSAMINYL-PHOSPHATIDYLINOSITOL DE-N-ACETYLASE-RELATED"/>
    <property type="match status" value="1"/>
</dbReference>
<dbReference type="PANTHER" id="PTHR12993:SF30">
    <property type="entry name" value="N-ACETYL-ALPHA-D-GLUCOSAMINYL L-MALATE DEACETYLASE 1"/>
    <property type="match status" value="1"/>
</dbReference>